<dbReference type="SUPFAM" id="SSF53756">
    <property type="entry name" value="UDP-Glycosyltransferase/glycogen phosphorylase"/>
    <property type="match status" value="1"/>
</dbReference>
<reference evidence="12 13" key="1">
    <citation type="journal article" date="2011" name="J. Bacteriol.">
        <title>Complete genome sequence and updated annotation of Desulfovibrio alaskensis G20.</title>
        <authorList>
            <person name="Hauser L.J."/>
            <person name="Land M.L."/>
            <person name="Brown S.D."/>
            <person name="Larimer F."/>
            <person name="Keller K.L."/>
            <person name="Rapp-Giles B.J."/>
            <person name="Price M.N."/>
            <person name="Lin M."/>
            <person name="Bruce D.C."/>
            <person name="Detter J.C."/>
            <person name="Tapia R."/>
            <person name="Han C.S."/>
            <person name="Goodwin L.A."/>
            <person name="Cheng J.F."/>
            <person name="Pitluck S."/>
            <person name="Copeland A."/>
            <person name="Lucas S."/>
            <person name="Nolan M."/>
            <person name="Lapidus A.L."/>
            <person name="Palumbo A.V."/>
            <person name="Wall J.D."/>
        </authorList>
    </citation>
    <scope>NUCLEOTIDE SEQUENCE [LARGE SCALE GENOMIC DNA]</scope>
    <source>
        <strain evidence="13">ATCC BAA 1058 / DSM 17464 / G20</strain>
    </source>
</reference>
<evidence type="ECO:0000256" key="5">
    <source>
        <dbReference type="ARBA" id="ARBA00022676"/>
    </source>
</evidence>
<comment type="cofactor">
    <cofactor evidence="2 11">
        <name>pyridoxal 5'-phosphate</name>
        <dbReference type="ChEBI" id="CHEBI:597326"/>
    </cofactor>
</comment>
<dbReference type="EC" id="2.4.1.1" evidence="11"/>
<gene>
    <name evidence="12" type="ordered locus">Dde_3088</name>
</gene>
<keyword evidence="13" id="KW-1185">Reference proteome</keyword>
<evidence type="ECO:0000256" key="2">
    <source>
        <dbReference type="ARBA" id="ARBA00001933"/>
    </source>
</evidence>
<dbReference type="HOGENOM" id="CLU_010198_1_1_7"/>
<protein>
    <recommendedName>
        <fullName evidence="11">Alpha-1,4 glucan phosphorylase</fullName>
        <ecNumber evidence="11">2.4.1.1</ecNumber>
    </recommendedName>
</protein>
<feature type="modified residue" description="N6-(pyridoxal phosphate)lysine" evidence="10">
    <location>
        <position position="670"/>
    </location>
</feature>
<dbReference type="InterPro" id="IPR035090">
    <property type="entry name" value="Pyridoxal_P_attach_site"/>
</dbReference>
<dbReference type="KEGG" id="dde:Dde_3088"/>
<evidence type="ECO:0000256" key="7">
    <source>
        <dbReference type="ARBA" id="ARBA00022898"/>
    </source>
</evidence>
<dbReference type="GO" id="GO:0008184">
    <property type="term" value="F:glycogen phosphorylase activity"/>
    <property type="evidence" value="ECO:0007669"/>
    <property type="project" value="InterPro"/>
</dbReference>
<comment type="similarity">
    <text evidence="3 11">Belongs to the glycogen phosphorylase family.</text>
</comment>
<accession>Q30WR4</accession>
<proteinExistence type="inferred from homology"/>
<dbReference type="GO" id="GO:0005980">
    <property type="term" value="P:glycogen catabolic process"/>
    <property type="evidence" value="ECO:0007669"/>
    <property type="project" value="TreeGrafter"/>
</dbReference>
<dbReference type="Gene3D" id="3.40.50.2000">
    <property type="entry name" value="Glycogen Phosphorylase B"/>
    <property type="match status" value="2"/>
</dbReference>
<sequence>MSRVCKMSKNVREVFRLDELKDDIRRNMVALLGNDPRSKRKFSYYNALAYSVRERLVDLWMRTQSDYYDSMAKRVYYLSMEFLPGRFLMNYLTNMGIVDECREIVAELGFSLEELEEEEWDAGLGNGGLGRLASCYLDSMVSQNIPGYGYGILYDYGIFYQSIVNGNQEERCDNWRRHGCPWEITRLDTLYEVKFYGRSETYYDSDGNVRFRWVDTENVMAMPCDILIPGYGCSHVSNMRLWTAQSSREFNLSDFNRGDYIGAMHGKVMSENITKVLYPNDQFLQGMELRLKQQYFLVSATFQDILRRYLKQHTSLAALPEAVAVQLNDTHPAIAIPELMRLLMDVYGMGWDVAWDICTRTFAYTNHTVLPEALETWPVDLLGRLLPRHMQIIYEINRRFLEGVAATFPGDTERLSRMSVIQEEGGQRVRMANLAIVGSHTVNGVAALHSNILQTGLFRDFHEYYPRKIRNVTNGVTPRRWLMQCNPALSRLITQSIGPEWCCNLEKLRELVPLAEDSAFRDAWARAKLENKRLLSRYVLRKVQMGINPNTLFDMQFKRMHEYKRQLLNVMHVISLFNRIKDNPSADITPRTVLFGGKAAPGYYQAKLIIRLINEVARVVNADADVAGRLRVAFLPNYCISQAEKVVPAADLSEQISTAGMEASGTGNMKFALNGALTIGTLDGANVEIMEEVGAENIFIFGLKAHEVAEKRRSGYNPREFYENDAELRRVMDMIGSGFFSPDERGLFSPVYDSLMHHGDYYMLMADYRPYMEAQAAVDALYLDQDQWVRKSILNAANMGKFSSDRSVMEYARGIWHVEPLGK</sequence>
<evidence type="ECO:0000256" key="3">
    <source>
        <dbReference type="ARBA" id="ARBA00006047"/>
    </source>
</evidence>
<dbReference type="Proteomes" id="UP000002710">
    <property type="component" value="Chromosome"/>
</dbReference>
<dbReference type="NCBIfam" id="TIGR02093">
    <property type="entry name" value="P_ylase"/>
    <property type="match status" value="1"/>
</dbReference>
<comment type="catalytic activity">
    <reaction evidence="1 11">
        <text>[(1-&gt;4)-alpha-D-glucosyl](n) + phosphate = [(1-&gt;4)-alpha-D-glucosyl](n-1) + alpha-D-glucose 1-phosphate</text>
        <dbReference type="Rhea" id="RHEA:41732"/>
        <dbReference type="Rhea" id="RHEA-COMP:9584"/>
        <dbReference type="Rhea" id="RHEA-COMP:9586"/>
        <dbReference type="ChEBI" id="CHEBI:15444"/>
        <dbReference type="ChEBI" id="CHEBI:43474"/>
        <dbReference type="ChEBI" id="CHEBI:58601"/>
        <dbReference type="EC" id="2.4.1.1"/>
    </reaction>
</comment>
<dbReference type="GO" id="GO:0005737">
    <property type="term" value="C:cytoplasm"/>
    <property type="evidence" value="ECO:0007669"/>
    <property type="project" value="TreeGrafter"/>
</dbReference>
<dbReference type="GO" id="GO:0030170">
    <property type="term" value="F:pyridoxal phosphate binding"/>
    <property type="evidence" value="ECO:0007669"/>
    <property type="project" value="InterPro"/>
</dbReference>
<evidence type="ECO:0000256" key="9">
    <source>
        <dbReference type="ARBA" id="ARBA00025174"/>
    </source>
</evidence>
<dbReference type="PROSITE" id="PS00102">
    <property type="entry name" value="PHOSPHORYLASE"/>
    <property type="match status" value="1"/>
</dbReference>
<dbReference type="PANTHER" id="PTHR11468">
    <property type="entry name" value="GLYCOGEN PHOSPHORYLASE"/>
    <property type="match status" value="1"/>
</dbReference>
<dbReference type="Pfam" id="PF00343">
    <property type="entry name" value="Phosphorylase"/>
    <property type="match status" value="1"/>
</dbReference>
<dbReference type="RefSeq" id="WP_011368843.1">
    <property type="nucleotide sequence ID" value="NC_007519.1"/>
</dbReference>
<evidence type="ECO:0000313" key="12">
    <source>
        <dbReference type="EMBL" id="ABB39882.1"/>
    </source>
</evidence>
<comment type="function">
    <text evidence="11">Allosteric enzyme that catalyzes the rate-limiting step in glycogen catabolism, the phosphorolytic cleavage of glycogen to produce glucose-1-phosphate, and plays a central role in maintaining cellular and organismal glucose homeostasis.</text>
</comment>
<keyword evidence="8 11" id="KW-0119">Carbohydrate metabolism</keyword>
<evidence type="ECO:0000313" key="13">
    <source>
        <dbReference type="Proteomes" id="UP000002710"/>
    </source>
</evidence>
<dbReference type="STRING" id="207559.Dde_3088"/>
<dbReference type="CAZy" id="GT35">
    <property type="family name" value="Glycosyltransferase Family 35"/>
</dbReference>
<evidence type="ECO:0000256" key="10">
    <source>
        <dbReference type="PIRSR" id="PIRSR000460-1"/>
    </source>
</evidence>
<dbReference type="FunFam" id="3.40.50.2000:FF:000005">
    <property type="entry name" value="Alpha-1,4 glucan phosphorylase"/>
    <property type="match status" value="1"/>
</dbReference>
<keyword evidence="5 11" id="KW-0328">Glycosyltransferase</keyword>
<dbReference type="PIRSF" id="PIRSF000460">
    <property type="entry name" value="Pprylas_GlgP"/>
    <property type="match status" value="1"/>
</dbReference>
<evidence type="ECO:0000256" key="4">
    <source>
        <dbReference type="ARBA" id="ARBA00022600"/>
    </source>
</evidence>
<keyword evidence="4" id="KW-0321">Glycogen metabolism</keyword>
<dbReference type="InterPro" id="IPR000811">
    <property type="entry name" value="Glyco_trans_35"/>
</dbReference>
<evidence type="ECO:0000256" key="8">
    <source>
        <dbReference type="ARBA" id="ARBA00023277"/>
    </source>
</evidence>
<name>Q30WR4_OLEA2</name>
<dbReference type="AlphaFoldDB" id="Q30WR4"/>
<evidence type="ECO:0000256" key="1">
    <source>
        <dbReference type="ARBA" id="ARBA00001275"/>
    </source>
</evidence>
<dbReference type="CDD" id="cd04300">
    <property type="entry name" value="GT35_Glycogen_Phosphorylase"/>
    <property type="match status" value="1"/>
</dbReference>
<dbReference type="FunFam" id="3.40.50.2000:FF:000002">
    <property type="entry name" value="Alpha-1,4 glucan phosphorylase"/>
    <property type="match status" value="1"/>
</dbReference>
<evidence type="ECO:0000256" key="6">
    <source>
        <dbReference type="ARBA" id="ARBA00022679"/>
    </source>
</evidence>
<dbReference type="PANTHER" id="PTHR11468:SF3">
    <property type="entry name" value="GLYCOGEN PHOSPHORYLASE, LIVER FORM"/>
    <property type="match status" value="1"/>
</dbReference>
<organism evidence="12 13">
    <name type="scientific">Oleidesulfovibrio alaskensis (strain ATCC BAA-1058 / DSM 17464 / G20)</name>
    <name type="common">Desulfovibrio alaskensis</name>
    <dbReference type="NCBI Taxonomy" id="207559"/>
    <lineage>
        <taxon>Bacteria</taxon>
        <taxon>Pseudomonadati</taxon>
        <taxon>Thermodesulfobacteriota</taxon>
        <taxon>Desulfovibrionia</taxon>
        <taxon>Desulfovibrionales</taxon>
        <taxon>Desulfovibrionaceae</taxon>
        <taxon>Oleidesulfovibrio</taxon>
    </lineage>
</organism>
<comment type="function">
    <text evidence="9">Phosphorylase is an important allosteric enzyme in carbohydrate metabolism. Enzymes from different sources differ in their regulatory mechanisms and in their natural substrates. However, all known phosphorylases share catalytic and structural properties.</text>
</comment>
<keyword evidence="7 10" id="KW-0663">Pyridoxal phosphate</keyword>
<dbReference type="EMBL" id="CP000112">
    <property type="protein sequence ID" value="ABB39882.1"/>
    <property type="molecule type" value="Genomic_DNA"/>
</dbReference>
<evidence type="ECO:0000256" key="11">
    <source>
        <dbReference type="RuleBase" id="RU000587"/>
    </source>
</evidence>
<dbReference type="InterPro" id="IPR011833">
    <property type="entry name" value="Glycg_phsphrylas"/>
</dbReference>
<keyword evidence="6 11" id="KW-0808">Transferase</keyword>
<dbReference type="eggNOG" id="COG0058">
    <property type="taxonomic scope" value="Bacteria"/>
</dbReference>